<dbReference type="InterPro" id="IPR003245">
    <property type="entry name" value="Phytocyanin_dom"/>
</dbReference>
<dbReference type="GO" id="GO:0009055">
    <property type="term" value="F:electron transfer activity"/>
    <property type="evidence" value="ECO:0007669"/>
    <property type="project" value="InterPro"/>
</dbReference>
<dbReference type="InterPro" id="IPR008972">
    <property type="entry name" value="Cupredoxin"/>
</dbReference>
<keyword evidence="5" id="KW-1185">Reference proteome</keyword>
<dbReference type="GO" id="GO:0005886">
    <property type="term" value="C:plasma membrane"/>
    <property type="evidence" value="ECO:0007669"/>
    <property type="project" value="TreeGrafter"/>
</dbReference>
<proteinExistence type="predicted"/>
<evidence type="ECO:0000313" key="4">
    <source>
        <dbReference type="EMBL" id="RDY12177.1"/>
    </source>
</evidence>
<evidence type="ECO:0000256" key="2">
    <source>
        <dbReference type="SAM" id="SignalP"/>
    </source>
</evidence>
<evidence type="ECO:0000259" key="3">
    <source>
        <dbReference type="PROSITE" id="PS51485"/>
    </source>
</evidence>
<dbReference type="PANTHER" id="PTHR33021">
    <property type="entry name" value="BLUE COPPER PROTEIN"/>
    <property type="match status" value="1"/>
</dbReference>
<sequence length="176" mass="19504">MEILSFQKMFMMIMAMILLINMVKSELHYVGGDKTTWGDNINLTEWSNFGYDRHQYNVLLVNKTSYEQCVETGFIQNISRGAGRDVFQLKEFNTYYFISGGGHCWNGVKVAIKVTEGVAPAPAPVAPSPQSGAPSPQSAAPAPSPKHSASDAIRVNQILLVFIFFMWGISSNNISY</sequence>
<evidence type="ECO:0000256" key="1">
    <source>
        <dbReference type="SAM" id="MobiDB-lite"/>
    </source>
</evidence>
<protein>
    <submittedName>
        <fullName evidence="4">Lamin-like protein</fullName>
    </submittedName>
</protein>
<name>A0A371IAU9_MUCPR</name>
<comment type="caution">
    <text evidence="4">The sequence shown here is derived from an EMBL/GenBank/DDBJ whole genome shotgun (WGS) entry which is preliminary data.</text>
</comment>
<dbReference type="STRING" id="157652.A0A371IAU9"/>
<dbReference type="OrthoDB" id="676939at2759"/>
<dbReference type="EMBL" id="QJKJ01000518">
    <property type="protein sequence ID" value="RDY12177.1"/>
    <property type="molecule type" value="Genomic_DNA"/>
</dbReference>
<dbReference type="Pfam" id="PF02298">
    <property type="entry name" value="Cu_bind_like"/>
    <property type="match status" value="1"/>
</dbReference>
<dbReference type="SUPFAM" id="SSF49503">
    <property type="entry name" value="Cupredoxins"/>
    <property type="match status" value="1"/>
</dbReference>
<keyword evidence="2" id="KW-0732">Signal</keyword>
<organism evidence="4 5">
    <name type="scientific">Mucuna pruriens</name>
    <name type="common">Velvet bean</name>
    <name type="synonym">Dolichos pruriens</name>
    <dbReference type="NCBI Taxonomy" id="157652"/>
    <lineage>
        <taxon>Eukaryota</taxon>
        <taxon>Viridiplantae</taxon>
        <taxon>Streptophyta</taxon>
        <taxon>Embryophyta</taxon>
        <taxon>Tracheophyta</taxon>
        <taxon>Spermatophyta</taxon>
        <taxon>Magnoliopsida</taxon>
        <taxon>eudicotyledons</taxon>
        <taxon>Gunneridae</taxon>
        <taxon>Pentapetalae</taxon>
        <taxon>rosids</taxon>
        <taxon>fabids</taxon>
        <taxon>Fabales</taxon>
        <taxon>Fabaceae</taxon>
        <taxon>Papilionoideae</taxon>
        <taxon>50 kb inversion clade</taxon>
        <taxon>NPAAA clade</taxon>
        <taxon>indigoferoid/millettioid clade</taxon>
        <taxon>Phaseoleae</taxon>
        <taxon>Mucuna</taxon>
    </lineage>
</organism>
<dbReference type="Proteomes" id="UP000257109">
    <property type="component" value="Unassembled WGS sequence"/>
</dbReference>
<dbReference type="PANTHER" id="PTHR33021:SF482">
    <property type="entry name" value="EARLY NODULIN-LIKE PROTEIN"/>
    <property type="match status" value="1"/>
</dbReference>
<dbReference type="InterPro" id="IPR039391">
    <property type="entry name" value="Phytocyanin-like"/>
</dbReference>
<dbReference type="PROSITE" id="PS51485">
    <property type="entry name" value="PHYTOCYANIN"/>
    <property type="match status" value="1"/>
</dbReference>
<dbReference type="Gene3D" id="2.60.40.420">
    <property type="entry name" value="Cupredoxins - blue copper proteins"/>
    <property type="match status" value="1"/>
</dbReference>
<accession>A0A371IAU9</accession>
<feature type="non-terminal residue" evidence="4">
    <location>
        <position position="1"/>
    </location>
</feature>
<feature type="compositionally biased region" description="Low complexity" evidence="1">
    <location>
        <begin position="128"/>
        <end position="148"/>
    </location>
</feature>
<feature type="signal peptide" evidence="2">
    <location>
        <begin position="1"/>
        <end position="25"/>
    </location>
</feature>
<dbReference type="AlphaFoldDB" id="A0A371IAU9"/>
<feature type="chain" id="PRO_5017026843" evidence="2">
    <location>
        <begin position="26"/>
        <end position="176"/>
    </location>
</feature>
<reference evidence="4" key="1">
    <citation type="submission" date="2018-05" db="EMBL/GenBank/DDBJ databases">
        <title>Draft genome of Mucuna pruriens seed.</title>
        <authorList>
            <person name="Nnadi N.E."/>
            <person name="Vos R."/>
            <person name="Hasami M.H."/>
            <person name="Devisetty U.K."/>
            <person name="Aguiy J.C."/>
        </authorList>
    </citation>
    <scope>NUCLEOTIDE SEQUENCE [LARGE SCALE GENOMIC DNA]</scope>
    <source>
        <strain evidence="4">JCA_2017</strain>
    </source>
</reference>
<gene>
    <name evidence="4" type="ORF">CR513_03059</name>
</gene>
<evidence type="ECO:0000313" key="5">
    <source>
        <dbReference type="Proteomes" id="UP000257109"/>
    </source>
</evidence>
<feature type="domain" description="Phytocyanin" evidence="3">
    <location>
        <begin position="1"/>
        <end position="116"/>
    </location>
</feature>
<feature type="region of interest" description="Disordered" evidence="1">
    <location>
        <begin position="123"/>
        <end position="148"/>
    </location>
</feature>